<gene>
    <name evidence="2" type="ORF">DWV06_00830</name>
</gene>
<keyword evidence="3" id="KW-1185">Reference proteome</keyword>
<evidence type="ECO:0000256" key="1">
    <source>
        <dbReference type="SAM" id="Phobius"/>
    </source>
</evidence>
<keyword evidence="1" id="KW-1133">Transmembrane helix</keyword>
<keyword evidence="1" id="KW-0472">Membrane</keyword>
<protein>
    <recommendedName>
        <fullName evidence="4">Pilus assembly protein</fullName>
    </recommendedName>
</protein>
<name>A0A371AZV0_9FIRM</name>
<evidence type="ECO:0000313" key="3">
    <source>
        <dbReference type="Proteomes" id="UP000255036"/>
    </source>
</evidence>
<dbReference type="OrthoDB" id="1766790at2"/>
<evidence type="ECO:0000313" key="2">
    <source>
        <dbReference type="EMBL" id="RDU25076.1"/>
    </source>
</evidence>
<dbReference type="AlphaFoldDB" id="A0A371AZV0"/>
<comment type="caution">
    <text evidence="2">The sequence shown here is derived from an EMBL/GenBank/DDBJ whole genome shotgun (WGS) entry which is preliminary data.</text>
</comment>
<reference evidence="2 3" key="1">
    <citation type="submission" date="2018-07" db="EMBL/GenBank/DDBJ databases">
        <title>Anaerosacharophilus polymeroproducens gen. nov. sp. nov., an anaerobic bacterium isolated from salt field.</title>
        <authorList>
            <person name="Kim W."/>
            <person name="Yang S.-H."/>
            <person name="Oh J."/>
            <person name="Lee J.-H."/>
            <person name="Kwon K.K."/>
        </authorList>
    </citation>
    <scope>NUCLEOTIDE SEQUENCE [LARGE SCALE GENOMIC DNA]</scope>
    <source>
        <strain evidence="2 3">MCWD5</strain>
    </source>
</reference>
<dbReference type="EMBL" id="QRCT01000007">
    <property type="protein sequence ID" value="RDU25076.1"/>
    <property type="molecule type" value="Genomic_DNA"/>
</dbReference>
<sequence>MSHIKLMKKIKQKSLCKSDSKIKSKYIDMLSEASSWISFRRIAGSFSVEAALVLPLFLWFVITLFYFFIFINIQGDITLGMSKVCKELGQYQFCQEEYSNYFTENYVKESILCEIKKSKFNNSCIKDGLSGINCKLDNINKNRIDILLKYNFHVPVPLFDLAKWPVVQRSYVHSWTGFDKNETNKNQEETVYITEDGSAYHKYRSCAYLDLNIRSVEMKDISKIRNKSGRKYLPCEKCVKSKQCKIVYITDWGDKYHTSLNCSGLKRTVYAVPISQVGNRHKCPKCWK</sequence>
<accession>A0A371AZV0</accession>
<dbReference type="RefSeq" id="WP_115480284.1">
    <property type="nucleotide sequence ID" value="NZ_QRCT01000007.1"/>
</dbReference>
<organism evidence="2 3">
    <name type="scientific">Anaerosacchariphilus polymeriproducens</name>
    <dbReference type="NCBI Taxonomy" id="1812858"/>
    <lineage>
        <taxon>Bacteria</taxon>
        <taxon>Bacillati</taxon>
        <taxon>Bacillota</taxon>
        <taxon>Clostridia</taxon>
        <taxon>Lachnospirales</taxon>
        <taxon>Lachnospiraceae</taxon>
        <taxon>Anaerosacchariphilus</taxon>
    </lineage>
</organism>
<dbReference type="Proteomes" id="UP000255036">
    <property type="component" value="Unassembled WGS sequence"/>
</dbReference>
<keyword evidence="1" id="KW-0812">Transmembrane</keyword>
<evidence type="ECO:0008006" key="4">
    <source>
        <dbReference type="Google" id="ProtNLM"/>
    </source>
</evidence>
<feature type="transmembrane region" description="Helical" evidence="1">
    <location>
        <begin position="50"/>
        <end position="71"/>
    </location>
</feature>
<proteinExistence type="predicted"/>